<dbReference type="PROSITE" id="PS51459">
    <property type="entry name" value="FIDO"/>
    <property type="match status" value="1"/>
</dbReference>
<dbReference type="InterPro" id="IPR036388">
    <property type="entry name" value="WH-like_DNA-bd_sf"/>
</dbReference>
<dbReference type="PANTHER" id="PTHR13504">
    <property type="entry name" value="FIDO DOMAIN-CONTAINING PROTEIN DDB_G0283145"/>
    <property type="match status" value="1"/>
</dbReference>
<dbReference type="InterPro" id="IPR036390">
    <property type="entry name" value="WH_DNA-bd_sf"/>
</dbReference>
<dbReference type="InterPro" id="IPR036597">
    <property type="entry name" value="Fido-like_dom_sf"/>
</dbReference>
<dbReference type="Pfam" id="PF13784">
    <property type="entry name" value="Fic_N"/>
    <property type="match status" value="1"/>
</dbReference>
<organism evidence="2 3">
    <name type="scientific">Novosphingobium album</name>
    <name type="common">ex Liu et al. 2023</name>
    <dbReference type="NCBI Taxonomy" id="3031130"/>
    <lineage>
        <taxon>Bacteria</taxon>
        <taxon>Pseudomonadati</taxon>
        <taxon>Pseudomonadota</taxon>
        <taxon>Alphaproteobacteria</taxon>
        <taxon>Sphingomonadales</taxon>
        <taxon>Sphingomonadaceae</taxon>
        <taxon>Novosphingobium</taxon>
    </lineage>
</organism>
<evidence type="ECO:0000259" key="1">
    <source>
        <dbReference type="PROSITE" id="PS51459"/>
    </source>
</evidence>
<dbReference type="InterPro" id="IPR040198">
    <property type="entry name" value="Fido_containing"/>
</dbReference>
<dbReference type="EMBL" id="JARESE010000005">
    <property type="protein sequence ID" value="MDE8650546.1"/>
    <property type="molecule type" value="Genomic_DNA"/>
</dbReference>
<dbReference type="InterPro" id="IPR025758">
    <property type="entry name" value="Fic/DOC_N"/>
</dbReference>
<dbReference type="Gene3D" id="1.10.3290.10">
    <property type="entry name" value="Fido-like domain"/>
    <property type="match status" value="1"/>
</dbReference>
<dbReference type="PANTHER" id="PTHR13504:SF38">
    <property type="entry name" value="FIDO DOMAIN-CONTAINING PROTEIN"/>
    <property type="match status" value="1"/>
</dbReference>
<sequence length="409" mass="45653">MVDPESNPRLGRLVETPVAGEVVRAFVPPPLPPAPPIDVLGLLDRLSLAERALGRLDGITMLLPRQELFLYMYVRKEAVLSSQIEGTQSTLSDLLRFETEAQAGQPIDDIREVSNYVDAMMYGLERLEELPLSLRLIREMHERLLQSGRGGTKSPGEFRRSQNWIGGTRPGNALFVPPPITELDGCLDELERFMHESESRLPALIKAGLLHVQFETIHPFLDGNGRIGRLLVTLYLCVNGVLRKPLLYLSLYLKTHRTEYYRLLQEVREHGAWEAWLDFFLAGVADTANQAFDAATRIVDLFKDDRERITVESDRAGSALRVHDLFQQNPFLTANQLVERTGLSAPTVNAVLADLERLGVVDEITGKKRGRVFGYRRYLAILSEGTEPLSSTTASLPIDAVAPGTFGAK</sequence>
<dbReference type="InterPro" id="IPR026287">
    <property type="entry name" value="SoFic-like"/>
</dbReference>
<dbReference type="SUPFAM" id="SSF140931">
    <property type="entry name" value="Fic-like"/>
    <property type="match status" value="1"/>
</dbReference>
<accession>A0ABT5WLF2</accession>
<dbReference type="RefSeq" id="WP_275226636.1">
    <property type="nucleotide sequence ID" value="NZ_JARESE010000005.1"/>
</dbReference>
<dbReference type="InterPro" id="IPR003812">
    <property type="entry name" value="Fido"/>
</dbReference>
<reference evidence="2 3" key="1">
    <citation type="submission" date="2023-03" db="EMBL/GenBank/DDBJ databases">
        <title>NovoSphingobium album sp. nov. isolated from polycyclic aromatic hydrocarbons- and heavy-metal polluted soil.</title>
        <authorList>
            <person name="Liu Z."/>
            <person name="Wang K."/>
        </authorList>
    </citation>
    <scope>NUCLEOTIDE SEQUENCE [LARGE SCALE GENOMIC DNA]</scope>
    <source>
        <strain evidence="2 3">H3SJ31-1</strain>
    </source>
</reference>
<protein>
    <submittedName>
        <fullName evidence="2">Fic family protein</fullName>
    </submittedName>
</protein>
<dbReference type="Pfam" id="PF13412">
    <property type="entry name" value="HTH_24"/>
    <property type="match status" value="1"/>
</dbReference>
<keyword evidence="3" id="KW-1185">Reference proteome</keyword>
<dbReference type="SUPFAM" id="SSF46785">
    <property type="entry name" value="Winged helix' DNA-binding domain"/>
    <property type="match status" value="1"/>
</dbReference>
<comment type="caution">
    <text evidence="2">The sequence shown here is derived from an EMBL/GenBank/DDBJ whole genome shotgun (WGS) entry which is preliminary data.</text>
</comment>
<dbReference type="Gene3D" id="1.10.10.10">
    <property type="entry name" value="Winged helix-like DNA-binding domain superfamily/Winged helix DNA-binding domain"/>
    <property type="match status" value="1"/>
</dbReference>
<name>A0ABT5WLF2_9SPHN</name>
<dbReference type="PIRSF" id="PIRSF038925">
    <property type="entry name" value="AMP-prot_trans"/>
    <property type="match status" value="1"/>
</dbReference>
<evidence type="ECO:0000313" key="3">
    <source>
        <dbReference type="Proteomes" id="UP001216253"/>
    </source>
</evidence>
<evidence type="ECO:0000313" key="2">
    <source>
        <dbReference type="EMBL" id="MDE8650546.1"/>
    </source>
</evidence>
<proteinExistence type="predicted"/>
<dbReference type="Proteomes" id="UP001216253">
    <property type="component" value="Unassembled WGS sequence"/>
</dbReference>
<gene>
    <name evidence="2" type="ORF">PYV00_02290</name>
</gene>
<feature type="domain" description="Fido" evidence="1">
    <location>
        <begin position="132"/>
        <end position="282"/>
    </location>
</feature>
<dbReference type="Pfam" id="PF02661">
    <property type="entry name" value="Fic"/>
    <property type="match status" value="1"/>
</dbReference>